<comment type="catalytic activity">
    <reaction evidence="16">
        <text>32-oxolanosterol + reduced [NADPH--hemoprotein reductase] + O2 = 4,4-dimethyl-5alpha-cholesta-8,14,24-trien-3beta-ol + formate + oxidized [NADPH--hemoprotein reductase] + H2O + 2 H(+)</text>
        <dbReference type="Rhea" id="RHEA:75111"/>
        <dbReference type="Rhea" id="RHEA-COMP:11964"/>
        <dbReference type="Rhea" id="RHEA-COMP:11965"/>
        <dbReference type="ChEBI" id="CHEBI:15377"/>
        <dbReference type="ChEBI" id="CHEBI:15378"/>
        <dbReference type="ChEBI" id="CHEBI:15379"/>
        <dbReference type="ChEBI" id="CHEBI:15740"/>
        <dbReference type="ChEBI" id="CHEBI:17813"/>
        <dbReference type="ChEBI" id="CHEBI:57618"/>
        <dbReference type="ChEBI" id="CHEBI:58210"/>
        <dbReference type="ChEBI" id="CHEBI:166681"/>
    </reaction>
    <physiologicalReaction direction="left-to-right" evidence="16">
        <dbReference type="Rhea" id="RHEA:75112"/>
    </physiologicalReaction>
</comment>
<comment type="catalytic activity">
    <reaction evidence="15">
        <text>a 14alpha-methyl steroid + 3 reduced [NADPH--hemoprotein reductase] + 3 O2 = a Delta(14) steroid + formate + 3 oxidized [NADPH--hemoprotein reductase] + 4 H2O + 4 H(+)</text>
        <dbReference type="Rhea" id="RHEA:54028"/>
        <dbReference type="Rhea" id="RHEA-COMP:11964"/>
        <dbReference type="Rhea" id="RHEA-COMP:11965"/>
        <dbReference type="ChEBI" id="CHEBI:15377"/>
        <dbReference type="ChEBI" id="CHEBI:15378"/>
        <dbReference type="ChEBI" id="CHEBI:15379"/>
        <dbReference type="ChEBI" id="CHEBI:15740"/>
        <dbReference type="ChEBI" id="CHEBI:57618"/>
        <dbReference type="ChEBI" id="CHEBI:58210"/>
        <dbReference type="ChEBI" id="CHEBI:138029"/>
        <dbReference type="ChEBI" id="CHEBI:138031"/>
        <dbReference type="EC" id="1.14.14.154"/>
    </reaction>
    <physiologicalReaction direction="left-to-right" evidence="15">
        <dbReference type="Rhea" id="RHEA:54029"/>
    </physiologicalReaction>
</comment>
<dbReference type="InterPro" id="IPR017972">
    <property type="entry name" value="Cyt_P450_CS"/>
</dbReference>
<comment type="catalytic activity">
    <reaction evidence="13">
        <text>a 14alpha-hydroxymethyl steroid + reduced [NADPH--hemoprotein reductase] + O2 = a 14alpha-formyl steroid + oxidized [NADPH--hemoprotein reductase] + 2 H2O + H(+)</text>
        <dbReference type="Rhea" id="RHEA:68064"/>
        <dbReference type="Rhea" id="RHEA-COMP:11964"/>
        <dbReference type="Rhea" id="RHEA-COMP:11965"/>
        <dbReference type="ChEBI" id="CHEBI:15377"/>
        <dbReference type="ChEBI" id="CHEBI:15378"/>
        <dbReference type="ChEBI" id="CHEBI:15379"/>
        <dbReference type="ChEBI" id="CHEBI:57618"/>
        <dbReference type="ChEBI" id="CHEBI:58210"/>
        <dbReference type="ChEBI" id="CHEBI:176901"/>
        <dbReference type="ChEBI" id="CHEBI:176902"/>
    </reaction>
    <physiologicalReaction direction="left-to-right" evidence="13">
        <dbReference type="Rhea" id="RHEA:68065"/>
    </physiologicalReaction>
</comment>
<dbReference type="PROSITE" id="PS00086">
    <property type="entry name" value="CYTOCHROME_P450"/>
    <property type="match status" value="1"/>
</dbReference>
<dbReference type="SUPFAM" id="SSF48264">
    <property type="entry name" value="Cytochrome P450"/>
    <property type="match status" value="1"/>
</dbReference>
<comment type="catalytic activity">
    <reaction evidence="14">
        <text>lanosterol + 3 reduced [NADPH--hemoprotein reductase] + 3 O2 = 4,4-dimethyl-5alpha-cholesta-8,14,24-trien-3beta-ol + formate + 3 oxidized [NADPH--hemoprotein reductase] + 4 H2O + 4 H(+)</text>
        <dbReference type="Rhea" id="RHEA:25286"/>
        <dbReference type="Rhea" id="RHEA-COMP:11964"/>
        <dbReference type="Rhea" id="RHEA-COMP:11965"/>
        <dbReference type="ChEBI" id="CHEBI:15377"/>
        <dbReference type="ChEBI" id="CHEBI:15378"/>
        <dbReference type="ChEBI" id="CHEBI:15379"/>
        <dbReference type="ChEBI" id="CHEBI:15740"/>
        <dbReference type="ChEBI" id="CHEBI:16521"/>
        <dbReference type="ChEBI" id="CHEBI:17813"/>
        <dbReference type="ChEBI" id="CHEBI:57618"/>
        <dbReference type="ChEBI" id="CHEBI:58210"/>
        <dbReference type="EC" id="1.14.14.154"/>
    </reaction>
    <physiologicalReaction direction="left-to-right" evidence="14">
        <dbReference type="Rhea" id="RHEA:25287"/>
    </physiologicalReaction>
</comment>
<dbReference type="InterPro" id="IPR050529">
    <property type="entry name" value="CYP450_sterol_14alpha_dmase"/>
</dbReference>
<comment type="catalytic activity">
    <reaction evidence="12">
        <text>32-hydroxylanosterol + reduced [NADPH--hemoprotein reductase] + O2 = 32-oxolanosterol + oxidized [NADPH--hemoprotein reductase] + 2 H2O + H(+)</text>
        <dbReference type="Rhea" id="RHEA:75107"/>
        <dbReference type="Rhea" id="RHEA-COMP:11964"/>
        <dbReference type="Rhea" id="RHEA-COMP:11965"/>
        <dbReference type="ChEBI" id="CHEBI:15377"/>
        <dbReference type="ChEBI" id="CHEBI:15378"/>
        <dbReference type="ChEBI" id="CHEBI:15379"/>
        <dbReference type="ChEBI" id="CHEBI:57618"/>
        <dbReference type="ChEBI" id="CHEBI:58210"/>
        <dbReference type="ChEBI" id="CHEBI:166681"/>
        <dbReference type="ChEBI" id="CHEBI:166806"/>
    </reaction>
    <physiologicalReaction direction="left-to-right" evidence="12">
        <dbReference type="Rhea" id="RHEA:75108"/>
    </physiologicalReaction>
</comment>
<name>A0ABR1FCZ5_9ASCO</name>
<dbReference type="InterPro" id="IPR002403">
    <property type="entry name" value="Cyt_P450_E_grp-IV"/>
</dbReference>
<keyword evidence="3 20" id="KW-0349">Heme</keyword>
<evidence type="ECO:0000256" key="16">
    <source>
        <dbReference type="ARBA" id="ARBA00048479"/>
    </source>
</evidence>
<evidence type="ECO:0000256" key="9">
    <source>
        <dbReference type="ARBA" id="ARBA00042983"/>
    </source>
</evidence>
<keyword evidence="20" id="KW-0503">Monooxygenase</keyword>
<evidence type="ECO:0000256" key="20">
    <source>
        <dbReference type="RuleBase" id="RU000461"/>
    </source>
</evidence>
<evidence type="ECO:0000256" key="13">
    <source>
        <dbReference type="ARBA" id="ARBA00047587"/>
    </source>
</evidence>
<dbReference type="Pfam" id="PF00067">
    <property type="entry name" value="p450"/>
    <property type="match status" value="2"/>
</dbReference>
<keyword evidence="21" id="KW-0472">Membrane</keyword>
<comment type="catalytic activity">
    <reaction evidence="17">
        <text>a 14alpha-methyl steroid + reduced [NADPH--hemoprotein reductase] + O2 = a 14alpha-hydroxymethyl steroid + oxidized [NADPH--hemoprotein reductase] + H2O + H(+)</text>
        <dbReference type="Rhea" id="RHEA:68060"/>
        <dbReference type="Rhea" id="RHEA-COMP:11964"/>
        <dbReference type="Rhea" id="RHEA-COMP:11965"/>
        <dbReference type="ChEBI" id="CHEBI:15377"/>
        <dbReference type="ChEBI" id="CHEBI:15378"/>
        <dbReference type="ChEBI" id="CHEBI:15379"/>
        <dbReference type="ChEBI" id="CHEBI:57618"/>
        <dbReference type="ChEBI" id="CHEBI:58210"/>
        <dbReference type="ChEBI" id="CHEBI:138029"/>
        <dbReference type="ChEBI" id="CHEBI:176901"/>
    </reaction>
    <physiologicalReaction direction="left-to-right" evidence="17">
        <dbReference type="Rhea" id="RHEA:68061"/>
    </physiologicalReaction>
</comment>
<dbReference type="EC" id="1.14.14.154" evidence="7"/>
<keyword evidence="21" id="KW-1133">Transmembrane helix</keyword>
<keyword evidence="23" id="KW-1185">Reference proteome</keyword>
<sequence>MPNFELLVSSICVILAGAVVYHFLLLSSEGGIPLVKGKVPVLGVALDFVSGPQKLLHAARQSKGWIFDVYLAGQRMTIVSDPIVGNRAMWANRSLSLMHFVKFLDANVFKYSPRVVNDFEFLQRVAKRLISVMTYKPDMNETADKIREEYLKLVDDSSELARHSGEVVDLYDYCRYNMFYASTVGLFGESFPVQAIYEPFMDFEDNIPKFLKMYPRVFNMKGYNGRQKVLDELGKYFLDTERVRTSAPFVRKMYDTFVEAGYDSYEDLSGYFCSILVAAKSNSVPGAFWLLAEVIRNPPLKAQVERIIADAYVPATGDFDWDSLMANQTLEACFKEMLRLNVNLASGRVALDDTTLKVTTDTLDLKDSSSPPTTTKEYRIKKGSNLLMFYNLVNWDKTLYPDPMTFKPDRFLVDDREHNITHPEWRAFSPWGGGSHICPGRFLAHIEAVAQLTYMLWFYDIVPQEEMPKPKIGDRYGGGVFKPERGYKVKITRRSTPLTASSL</sequence>
<comment type="caution">
    <text evidence="22">The sequence shown here is derived from an EMBL/GenBank/DDBJ whole genome shotgun (WGS) entry which is preliminary data.</text>
</comment>
<comment type="similarity">
    <text evidence="2 20">Belongs to the cytochrome P450 family.</text>
</comment>
<dbReference type="Proteomes" id="UP001498771">
    <property type="component" value="Unassembled WGS sequence"/>
</dbReference>
<evidence type="ECO:0000256" key="11">
    <source>
        <dbReference type="ARBA" id="ARBA00043156"/>
    </source>
</evidence>
<evidence type="ECO:0000313" key="23">
    <source>
        <dbReference type="Proteomes" id="UP001498771"/>
    </source>
</evidence>
<evidence type="ECO:0000256" key="21">
    <source>
        <dbReference type="SAM" id="Phobius"/>
    </source>
</evidence>
<dbReference type="InterPro" id="IPR036396">
    <property type="entry name" value="Cyt_P450_sf"/>
</dbReference>
<evidence type="ECO:0000313" key="22">
    <source>
        <dbReference type="EMBL" id="KAK7207727.1"/>
    </source>
</evidence>
<evidence type="ECO:0000256" key="14">
    <source>
        <dbReference type="ARBA" id="ARBA00047670"/>
    </source>
</evidence>
<dbReference type="PRINTS" id="PR00465">
    <property type="entry name" value="EP450IV"/>
</dbReference>
<evidence type="ECO:0000256" key="5">
    <source>
        <dbReference type="ARBA" id="ARBA00023004"/>
    </source>
</evidence>
<dbReference type="RefSeq" id="XP_064770760.1">
    <property type="nucleotide sequence ID" value="XM_064911586.1"/>
</dbReference>
<evidence type="ECO:0000256" key="7">
    <source>
        <dbReference type="ARBA" id="ARBA00038974"/>
    </source>
</evidence>
<dbReference type="Gene3D" id="1.10.630.10">
    <property type="entry name" value="Cytochrome P450"/>
    <property type="match status" value="1"/>
</dbReference>
<evidence type="ECO:0000256" key="4">
    <source>
        <dbReference type="ARBA" id="ARBA00022723"/>
    </source>
</evidence>
<organism evidence="22 23">
    <name type="scientific">Myxozyma melibiosi</name>
    <dbReference type="NCBI Taxonomy" id="54550"/>
    <lineage>
        <taxon>Eukaryota</taxon>
        <taxon>Fungi</taxon>
        <taxon>Dikarya</taxon>
        <taxon>Ascomycota</taxon>
        <taxon>Saccharomycotina</taxon>
        <taxon>Lipomycetes</taxon>
        <taxon>Lipomycetales</taxon>
        <taxon>Lipomycetaceae</taxon>
        <taxon>Myxozyma</taxon>
    </lineage>
</organism>
<evidence type="ECO:0000256" key="1">
    <source>
        <dbReference type="ARBA" id="ARBA00001971"/>
    </source>
</evidence>
<dbReference type="PANTHER" id="PTHR24304:SF2">
    <property type="entry name" value="24-HYDROXYCHOLESTEROL 7-ALPHA-HYDROXYLASE"/>
    <property type="match status" value="1"/>
</dbReference>
<reference evidence="22 23" key="1">
    <citation type="submission" date="2024-03" db="EMBL/GenBank/DDBJ databases">
        <title>Genome-scale model development and genomic sequencing of the oleaginous clade Lipomyces.</title>
        <authorList>
            <consortium name="Lawrence Berkeley National Laboratory"/>
            <person name="Czajka J.J."/>
            <person name="Han Y."/>
            <person name="Kim J."/>
            <person name="Mondo S.J."/>
            <person name="Hofstad B.A."/>
            <person name="Robles A."/>
            <person name="Haridas S."/>
            <person name="Riley R."/>
            <person name="LaButti K."/>
            <person name="Pangilinan J."/>
            <person name="Andreopoulos W."/>
            <person name="Lipzen A."/>
            <person name="Yan J."/>
            <person name="Wang M."/>
            <person name="Ng V."/>
            <person name="Grigoriev I.V."/>
            <person name="Spatafora J.W."/>
            <person name="Magnuson J.K."/>
            <person name="Baker S.E."/>
            <person name="Pomraning K.R."/>
        </authorList>
    </citation>
    <scope>NUCLEOTIDE SEQUENCE [LARGE SCALE GENOMIC DNA]</scope>
    <source>
        <strain evidence="22 23">Phaff 52-87</strain>
    </source>
</reference>
<proteinExistence type="inferred from homology"/>
<dbReference type="PANTHER" id="PTHR24304">
    <property type="entry name" value="CYTOCHROME P450 FAMILY 7"/>
    <property type="match status" value="1"/>
</dbReference>
<dbReference type="InterPro" id="IPR001128">
    <property type="entry name" value="Cyt_P450"/>
</dbReference>
<evidence type="ECO:0000256" key="10">
    <source>
        <dbReference type="ARBA" id="ARBA00043106"/>
    </source>
</evidence>
<comment type="catalytic activity">
    <reaction evidence="18">
        <text>lanosterol + reduced [NADPH--hemoprotein reductase] + O2 = 32-hydroxylanosterol + oxidized [NADPH--hemoprotein reductase] + H2O + H(+)</text>
        <dbReference type="Rhea" id="RHEA:75103"/>
        <dbReference type="Rhea" id="RHEA-COMP:11964"/>
        <dbReference type="Rhea" id="RHEA-COMP:11965"/>
        <dbReference type="ChEBI" id="CHEBI:15377"/>
        <dbReference type="ChEBI" id="CHEBI:15378"/>
        <dbReference type="ChEBI" id="CHEBI:15379"/>
        <dbReference type="ChEBI" id="CHEBI:16521"/>
        <dbReference type="ChEBI" id="CHEBI:57618"/>
        <dbReference type="ChEBI" id="CHEBI:58210"/>
        <dbReference type="ChEBI" id="CHEBI:166806"/>
    </reaction>
    <physiologicalReaction direction="left-to-right" evidence="18">
        <dbReference type="Rhea" id="RHEA:75104"/>
    </physiologicalReaction>
</comment>
<feature type="transmembrane region" description="Helical" evidence="21">
    <location>
        <begin position="6"/>
        <end position="26"/>
    </location>
</feature>
<evidence type="ECO:0000256" key="8">
    <source>
        <dbReference type="ARBA" id="ARBA00042513"/>
    </source>
</evidence>
<evidence type="ECO:0000256" key="3">
    <source>
        <dbReference type="ARBA" id="ARBA00022617"/>
    </source>
</evidence>
<keyword evidence="4 20" id="KW-0479">Metal-binding</keyword>
<accession>A0ABR1FCZ5</accession>
<keyword evidence="20" id="KW-0560">Oxidoreductase</keyword>
<keyword evidence="5 20" id="KW-0408">Iron</keyword>
<evidence type="ECO:0000256" key="19">
    <source>
        <dbReference type="ARBA" id="ARBA00049450"/>
    </source>
</evidence>
<comment type="cofactor">
    <cofactor evidence="1">
        <name>heme</name>
        <dbReference type="ChEBI" id="CHEBI:30413"/>
    </cofactor>
</comment>
<evidence type="ECO:0000256" key="18">
    <source>
        <dbReference type="ARBA" id="ARBA00049163"/>
    </source>
</evidence>
<evidence type="ECO:0000256" key="2">
    <source>
        <dbReference type="ARBA" id="ARBA00010617"/>
    </source>
</evidence>
<dbReference type="GeneID" id="90037098"/>
<comment type="pathway">
    <text evidence="6">Steroid biosynthesis; zymosterol biosynthesis; zymosterol from lanosterol: step 1/6.</text>
</comment>
<protein>
    <recommendedName>
        <fullName evidence="7">sterol 14alpha-demethylase</fullName>
        <ecNumber evidence="7">1.14.14.154</ecNumber>
    </recommendedName>
    <alternativeName>
        <fullName evidence="9">Cytochrome P450 51</fullName>
    </alternativeName>
    <alternativeName>
        <fullName evidence="11">Cytochrome P450-14DM</fullName>
    </alternativeName>
    <alternativeName>
        <fullName evidence="8">Cytochrome P450-LIA1</fullName>
    </alternativeName>
    <alternativeName>
        <fullName evidence="10">Sterol 14-alpha demethylase</fullName>
    </alternativeName>
</protein>
<dbReference type="EMBL" id="JBBJBU010000001">
    <property type="protein sequence ID" value="KAK7207727.1"/>
    <property type="molecule type" value="Genomic_DNA"/>
</dbReference>
<evidence type="ECO:0000256" key="12">
    <source>
        <dbReference type="ARBA" id="ARBA00047379"/>
    </source>
</evidence>
<gene>
    <name evidence="22" type="ORF">BZA70DRAFT_272071</name>
</gene>
<keyword evidence="21" id="KW-0812">Transmembrane</keyword>
<comment type="catalytic activity">
    <reaction evidence="19">
        <text>a 14alpha-formyl steroid + reduced [NADPH--hemoprotein reductase] + O2 = a Delta(14) steroid + formate + oxidized [NADPH--hemoprotein reductase] + H2O + 2 H(+)</text>
        <dbReference type="Rhea" id="RHEA:68068"/>
        <dbReference type="Rhea" id="RHEA-COMP:11964"/>
        <dbReference type="Rhea" id="RHEA-COMP:11965"/>
        <dbReference type="ChEBI" id="CHEBI:15377"/>
        <dbReference type="ChEBI" id="CHEBI:15378"/>
        <dbReference type="ChEBI" id="CHEBI:15379"/>
        <dbReference type="ChEBI" id="CHEBI:15740"/>
        <dbReference type="ChEBI" id="CHEBI:57618"/>
        <dbReference type="ChEBI" id="CHEBI:58210"/>
        <dbReference type="ChEBI" id="CHEBI:138031"/>
        <dbReference type="ChEBI" id="CHEBI:176902"/>
    </reaction>
    <physiologicalReaction direction="left-to-right" evidence="19">
        <dbReference type="Rhea" id="RHEA:68069"/>
    </physiologicalReaction>
</comment>
<evidence type="ECO:0000256" key="6">
    <source>
        <dbReference type="ARBA" id="ARBA00037887"/>
    </source>
</evidence>
<evidence type="ECO:0000256" key="17">
    <source>
        <dbReference type="ARBA" id="ARBA00048866"/>
    </source>
</evidence>
<evidence type="ECO:0000256" key="15">
    <source>
        <dbReference type="ARBA" id="ARBA00047702"/>
    </source>
</evidence>